<comment type="subcellular location">
    <subcellularLocation>
        <location evidence="1">Cytoplasm</location>
        <location evidence="1">Cytoskeleton</location>
        <location evidence="1">Cilium axoneme</location>
    </subcellularLocation>
</comment>
<name>A0A835XNP6_9CHLO</name>
<evidence type="ECO:0000313" key="3">
    <source>
        <dbReference type="EMBL" id="KAG2484265.1"/>
    </source>
</evidence>
<dbReference type="Gene3D" id="3.80.10.10">
    <property type="entry name" value="Ribonuclease Inhibitor"/>
    <property type="match status" value="1"/>
</dbReference>
<dbReference type="GO" id="GO:0005930">
    <property type="term" value="C:axoneme"/>
    <property type="evidence" value="ECO:0007669"/>
    <property type="project" value="UniProtKB-SubCell"/>
</dbReference>
<reference evidence="3" key="1">
    <citation type="journal article" date="2020" name="bioRxiv">
        <title>Comparative genomics of Chlamydomonas.</title>
        <authorList>
            <person name="Craig R.J."/>
            <person name="Hasan A.R."/>
            <person name="Ness R.W."/>
            <person name="Keightley P.D."/>
        </authorList>
    </citation>
    <scope>NUCLEOTIDE SEQUENCE</scope>
    <source>
        <strain evidence="3">CCAP 11/70</strain>
    </source>
</reference>
<feature type="region of interest" description="Disordered" evidence="2">
    <location>
        <begin position="132"/>
        <end position="170"/>
    </location>
</feature>
<feature type="compositionally biased region" description="Low complexity" evidence="2">
    <location>
        <begin position="750"/>
        <end position="785"/>
    </location>
</feature>
<keyword evidence="4" id="KW-1185">Reference proteome</keyword>
<evidence type="ECO:0000256" key="1">
    <source>
        <dbReference type="ARBA" id="ARBA00004430"/>
    </source>
</evidence>
<feature type="region of interest" description="Disordered" evidence="2">
    <location>
        <begin position="860"/>
        <end position="879"/>
    </location>
</feature>
<evidence type="ECO:0000313" key="4">
    <source>
        <dbReference type="Proteomes" id="UP000612055"/>
    </source>
</evidence>
<feature type="compositionally biased region" description="Low complexity" evidence="2">
    <location>
        <begin position="817"/>
        <end position="836"/>
    </location>
</feature>
<protein>
    <submittedName>
        <fullName evidence="3">Uncharacterized protein</fullName>
    </submittedName>
</protein>
<feature type="compositionally biased region" description="Low complexity" evidence="2">
    <location>
        <begin position="860"/>
        <end position="878"/>
    </location>
</feature>
<dbReference type="PANTHER" id="PTHR16134">
    <property type="entry name" value="F-BOX/TPR REPEAT PROTEIN POF3"/>
    <property type="match status" value="1"/>
</dbReference>
<feature type="compositionally biased region" description="Low complexity" evidence="2">
    <location>
        <begin position="142"/>
        <end position="170"/>
    </location>
</feature>
<evidence type="ECO:0000256" key="2">
    <source>
        <dbReference type="SAM" id="MobiDB-lite"/>
    </source>
</evidence>
<sequence>MGDAWFAPDLQEAIRLASGLPRLLILALNGGPAYHERTASVRLDRLSALTGLTRLAMSLPILAQSPYSLDEVRKWEARLWRTERQQLSQALRSMPALEELRAEGLCLDVRDLAALPQLRRLSLGGLLLPPTPGVRSGEEAALEGGRAGVQEQPEGAEAGAEAGPADVAPGPSAALRERWPLPPQLEVLDLEGASPSLLAALVLPQSLRELGVTFPGREGSRSWPTLHLNSLDLRQRPVPIYSALRPNYDVRPETAAQLGPVLDLLAERSRGPITALSVRADADVRRGQCIVPGGHCVWLEALSRLPLEELLLEGVRLDAEADVVALTQLFPQLTVLILGTSPVLVDSMAHLSALTRLRELTLCLDLPPPCEDPLEAIERAGEALLALVGAMPELRVLHGRDQSIVGTITIQLGSEDDGPTPAAITAMLAGVAARGGEPGNICLVTPMADSGDAIVEDWEQRTLAALSFWAGGRFMESLSLSGDPQLTPAIVTAAVAAKPDAFWLECTDTDGSPGRRHNETVYGVMSILLQLGPRLTGLGLMEVGHWPPVVLQPLPLCTSLTVLDLDLTGGDAWSHADLHDLVRMVGGLRTLNSLALMGGPRSDFFRKSSLGLDRLSALTALTRLVLALPEARQQPHTYKGMGDTQALTWRQERNELQQAVRSMTKLVELRLEGMWLHVGDLAALPGLAQLWLGGLLLPPVPGVRLAEEATLGREEDEPQLPGEDEGGEEDEEEGSEGGSSDGGSDDEAAAEPGQAAEPPQGAEPAQAALPPQAAEPAQAPAAAAGEGVAGPAAAAAALQGAPAEVAAGVDGPGGAPAGAAAAVGPAPEGPEAGPGALVGPVPNEVPAGLAALVGAAANDAPAGAAAPGPGPEAAASGPAPVPRLARCPLPPQLTLLALEGASPALLTALAPPPGFAGLCVADPSGGHWPTLRLTRQDLARHAAPVWVRNPTFRLRPEAVHTFTAAVECLKRCASGPTAALCVTAELSWGCLARRAGPSHGWLPALAALTDLTELMLQSIKLSDVDVAAIVEHCPQLQALHLNASPIPVTSLATLERLTQLRQLTLCLGYYGRDRRKRVRERACEGVVAVATAAPELRSLRAVTCNHNASCFTSTVLRRAHPRLLELRPGFEVHFEDW</sequence>
<dbReference type="Proteomes" id="UP000612055">
    <property type="component" value="Unassembled WGS sequence"/>
</dbReference>
<proteinExistence type="predicted"/>
<comment type="caution">
    <text evidence="3">The sequence shown here is derived from an EMBL/GenBank/DDBJ whole genome shotgun (WGS) entry which is preliminary data.</text>
</comment>
<feature type="compositionally biased region" description="Acidic residues" evidence="2">
    <location>
        <begin position="714"/>
        <end position="735"/>
    </location>
</feature>
<dbReference type="EMBL" id="JAEHOE010000153">
    <property type="protein sequence ID" value="KAG2484265.1"/>
    <property type="molecule type" value="Genomic_DNA"/>
</dbReference>
<dbReference type="AlphaFoldDB" id="A0A835XNP6"/>
<dbReference type="InterPro" id="IPR032675">
    <property type="entry name" value="LRR_dom_sf"/>
</dbReference>
<organism evidence="3 4">
    <name type="scientific">Edaphochlamys debaryana</name>
    <dbReference type="NCBI Taxonomy" id="47281"/>
    <lineage>
        <taxon>Eukaryota</taxon>
        <taxon>Viridiplantae</taxon>
        <taxon>Chlorophyta</taxon>
        <taxon>core chlorophytes</taxon>
        <taxon>Chlorophyceae</taxon>
        <taxon>CS clade</taxon>
        <taxon>Chlamydomonadales</taxon>
        <taxon>Chlamydomonadales incertae sedis</taxon>
        <taxon>Edaphochlamys</taxon>
    </lineage>
</organism>
<dbReference type="SUPFAM" id="SSF52047">
    <property type="entry name" value="RNI-like"/>
    <property type="match status" value="2"/>
</dbReference>
<gene>
    <name evidence="3" type="ORF">HYH03_016909</name>
</gene>
<feature type="region of interest" description="Disordered" evidence="2">
    <location>
        <begin position="815"/>
        <end position="836"/>
    </location>
</feature>
<feature type="region of interest" description="Disordered" evidence="2">
    <location>
        <begin position="709"/>
        <end position="785"/>
    </location>
</feature>
<dbReference type="PANTHER" id="PTHR16134:SF119">
    <property type="entry name" value="AT02038P-RELATED"/>
    <property type="match status" value="1"/>
</dbReference>
<accession>A0A835XNP6</accession>